<proteinExistence type="predicted"/>
<dbReference type="Gene3D" id="3.40.1230.10">
    <property type="entry name" value="MTH938-like"/>
    <property type="match status" value="1"/>
</dbReference>
<dbReference type="AlphaFoldDB" id="A0A9P8E916"/>
<name>A0A9P8E916_AURME</name>
<evidence type="ECO:0008006" key="4">
    <source>
        <dbReference type="Google" id="ProtNLM"/>
    </source>
</evidence>
<feature type="compositionally biased region" description="Basic and acidic residues" evidence="1">
    <location>
        <begin position="846"/>
        <end position="856"/>
    </location>
</feature>
<dbReference type="InterPro" id="IPR007523">
    <property type="entry name" value="NDUFAF3/AAMDC"/>
</dbReference>
<feature type="compositionally biased region" description="Polar residues" evidence="1">
    <location>
        <begin position="76"/>
        <end position="94"/>
    </location>
</feature>
<feature type="compositionally biased region" description="Polar residues" evidence="1">
    <location>
        <begin position="606"/>
        <end position="617"/>
    </location>
</feature>
<feature type="region of interest" description="Disordered" evidence="1">
    <location>
        <begin position="347"/>
        <end position="398"/>
    </location>
</feature>
<dbReference type="PANTHER" id="PTHR21192">
    <property type="entry name" value="NUCLEAR PROTEIN E3-3"/>
    <property type="match status" value="1"/>
</dbReference>
<sequence length="1032" mass="113035">MPISQFDKAFSILEQSFRDANFLQAYKALPSRQTTEKAESPRHADFSDDDDDSDFSDTSMHEGYRPRDAPSISLMRRNSTLPPTPPTQSRNVSATYAHLVPLPREKAGTNTPPNQQRPPTPDLTPPNLRTKDLAPPRPTMPHSASSRAESFMTARETQSQASASANTSQASLPLKSEAAHKWLDATKGMRLSGLPLQNSQRDASSGSGETTPTQETHRAFPAPAISSNLVEYITPDDLDRQSSSTTPESEAGNFMRNVTVRKKRAGHPHQQTASSEDMLVGNHRITKSAAMPNPEGINGSHSTVKHGQTLDWPETHNDQLHRHIPNESSKRLSAASTTSTVIEAFVLTGPPPQQKQPALRRVSRVDTLREDASSRRSSLESQHSSSHRPSALSGRKHLVDGSLDTARSVSNPETGRVKVPVIIPERRSSRSTEVTDKTHLLTSRQNRLHHPKNHVSLKQDFMEGETPRTSLDQEVDLNSDIWLDYACPAHNDQPPRTKLRHVSAPITNSADPSNNALRGAFRRINGQDAKIKLGPKQGWKRHSLDAELESPELEHSPRLSVEHVRSIDDRLLLPSQQKNLLSQALSDYAQQTSPRKSSESRDIRTLHSSTSPFSQLSDRTDSMELTEAKAINLYSHENKSLLMVQNVVKRRLAEAQNVSGARGMALTTPESEEEPVIQTSQSTFQAVIDTPTPPNFEDSDRVDAESPLRNPRTAPQPPRLPAVIVSPATPSSQLRKTPSPPSPPLRRPSLVEKARSFCILDQTNKKEQSKKAKLKTQPGIAQFYSVTHQLNMASIFRPAAGCLRASLEQLHTSRSLLRQPNPRLCRHLHATTTAMASKRGPVGPPKTKDRGPASKEDTQTDFAAMNVLGNTPAPTTAIDACAHDGFALNSGLKIAGSGVLLVGGDAFNWKPWIREGRKEGTIGEGAMGDDVKGVSSVGGTLRNKKGQWEVAEHSWGLLDAVWPKPDLLILGTGPSILPVSPETRKHISDLGIRLEVADTRNAASQFNLLATERGVQQVAAALIPIGWKEGTQ</sequence>
<evidence type="ECO:0000313" key="3">
    <source>
        <dbReference type="Proteomes" id="UP000779574"/>
    </source>
</evidence>
<reference evidence="2" key="2">
    <citation type="submission" date="2021-08" db="EMBL/GenBank/DDBJ databases">
        <authorList>
            <person name="Gostincar C."/>
            <person name="Sun X."/>
            <person name="Song Z."/>
            <person name="Gunde-Cimerman N."/>
        </authorList>
    </citation>
    <scope>NUCLEOTIDE SEQUENCE</scope>
    <source>
        <strain evidence="2">EXF-9911</strain>
    </source>
</reference>
<feature type="region of interest" description="Disordered" evidence="1">
    <location>
        <begin position="587"/>
        <end position="619"/>
    </location>
</feature>
<gene>
    <name evidence="2" type="ORF">KCU76_g12857</name>
</gene>
<evidence type="ECO:0000313" key="2">
    <source>
        <dbReference type="EMBL" id="KAG9683808.1"/>
    </source>
</evidence>
<feature type="compositionally biased region" description="Basic and acidic residues" evidence="1">
    <location>
        <begin position="34"/>
        <end position="46"/>
    </location>
</feature>
<dbReference type="EMBL" id="JAHFXF010000684">
    <property type="protein sequence ID" value="KAG9683808.1"/>
    <property type="molecule type" value="Genomic_DNA"/>
</dbReference>
<feature type="compositionally biased region" description="Basic and acidic residues" evidence="1">
    <location>
        <begin position="59"/>
        <end position="68"/>
    </location>
</feature>
<feature type="region of interest" description="Disordered" evidence="1">
    <location>
        <begin position="30"/>
        <end position="172"/>
    </location>
</feature>
<organism evidence="2 3">
    <name type="scientific">Aureobasidium melanogenum</name>
    <name type="common">Aureobasidium pullulans var. melanogenum</name>
    <dbReference type="NCBI Taxonomy" id="46634"/>
    <lineage>
        <taxon>Eukaryota</taxon>
        <taxon>Fungi</taxon>
        <taxon>Dikarya</taxon>
        <taxon>Ascomycota</taxon>
        <taxon>Pezizomycotina</taxon>
        <taxon>Dothideomycetes</taxon>
        <taxon>Dothideomycetidae</taxon>
        <taxon>Dothideales</taxon>
        <taxon>Saccotheciaceae</taxon>
        <taxon>Aureobasidium</taxon>
    </lineage>
</organism>
<dbReference type="GO" id="GO:0032981">
    <property type="term" value="P:mitochondrial respiratory chain complex I assembly"/>
    <property type="evidence" value="ECO:0007669"/>
    <property type="project" value="TreeGrafter"/>
</dbReference>
<dbReference type="Proteomes" id="UP000779574">
    <property type="component" value="Unassembled WGS sequence"/>
</dbReference>
<dbReference type="PANTHER" id="PTHR21192:SF2">
    <property type="entry name" value="NADH DEHYDROGENASE [UBIQUINONE] 1 ALPHA SUBCOMPLEX ASSEMBLY FACTOR 3"/>
    <property type="match status" value="1"/>
</dbReference>
<dbReference type="OrthoDB" id="20681at2759"/>
<feature type="compositionally biased region" description="Basic and acidic residues" evidence="1">
    <location>
        <begin position="363"/>
        <end position="378"/>
    </location>
</feature>
<feature type="region of interest" description="Disordered" evidence="1">
    <location>
        <begin position="832"/>
        <end position="856"/>
    </location>
</feature>
<feature type="region of interest" description="Disordered" evidence="1">
    <location>
        <begin position="195"/>
        <end position="219"/>
    </location>
</feature>
<feature type="compositionally biased region" description="Low complexity" evidence="1">
    <location>
        <begin position="157"/>
        <end position="171"/>
    </location>
</feature>
<feature type="compositionally biased region" description="Low complexity" evidence="1">
    <location>
        <begin position="379"/>
        <end position="393"/>
    </location>
</feature>
<dbReference type="SUPFAM" id="SSF64076">
    <property type="entry name" value="MTH938-like"/>
    <property type="match status" value="1"/>
</dbReference>
<accession>A0A9P8E916</accession>
<feature type="compositionally biased region" description="Polar residues" evidence="1">
    <location>
        <begin position="195"/>
        <end position="214"/>
    </location>
</feature>
<feature type="non-terminal residue" evidence="2">
    <location>
        <position position="1"/>
    </location>
</feature>
<comment type="caution">
    <text evidence="2">The sequence shown here is derived from an EMBL/GenBank/DDBJ whole genome shotgun (WGS) entry which is preliminary data.</text>
</comment>
<reference evidence="2" key="1">
    <citation type="journal article" date="2021" name="J Fungi (Basel)">
        <title>Virulence traits and population genomics of the black yeast Aureobasidium melanogenum.</title>
        <authorList>
            <person name="Cernosa A."/>
            <person name="Sun X."/>
            <person name="Gostincar C."/>
            <person name="Fang C."/>
            <person name="Gunde-Cimerman N."/>
            <person name="Song Z."/>
        </authorList>
    </citation>
    <scope>NUCLEOTIDE SEQUENCE</scope>
    <source>
        <strain evidence="2">EXF-9911</strain>
    </source>
</reference>
<dbReference type="Pfam" id="PF04430">
    <property type="entry name" value="DUF498"/>
    <property type="match status" value="1"/>
</dbReference>
<dbReference type="InterPro" id="IPR036748">
    <property type="entry name" value="MTH938-like_sf"/>
</dbReference>
<feature type="compositionally biased region" description="Pro residues" evidence="1">
    <location>
        <begin position="115"/>
        <end position="124"/>
    </location>
</feature>
<evidence type="ECO:0000256" key="1">
    <source>
        <dbReference type="SAM" id="MobiDB-lite"/>
    </source>
</evidence>
<dbReference type="GO" id="GO:0005743">
    <property type="term" value="C:mitochondrial inner membrane"/>
    <property type="evidence" value="ECO:0007669"/>
    <property type="project" value="TreeGrafter"/>
</dbReference>
<feature type="region of interest" description="Disordered" evidence="1">
    <location>
        <begin position="656"/>
        <end position="749"/>
    </location>
</feature>
<feature type="compositionally biased region" description="Basic and acidic residues" evidence="1">
    <location>
        <begin position="596"/>
        <end position="605"/>
    </location>
</feature>
<protein>
    <recommendedName>
        <fullName evidence="4">NADH dehydrogenase [ubiquinone] 1 alpha subcomplex assembly factor 3</fullName>
    </recommendedName>
</protein>